<protein>
    <submittedName>
        <fullName evidence="2">Uncharacterized protein</fullName>
    </submittedName>
</protein>
<reference evidence="2 3" key="1">
    <citation type="submission" date="2015-11" db="EMBL/GenBank/DDBJ databases">
        <title>Genomic analysis of 38 Legionella species identifies large and diverse effector repertoires.</title>
        <authorList>
            <person name="Burstein D."/>
            <person name="Amaro F."/>
            <person name="Zusman T."/>
            <person name="Lifshitz Z."/>
            <person name="Cohen O."/>
            <person name="Gilbert J.A."/>
            <person name="Pupko T."/>
            <person name="Shuman H.A."/>
            <person name="Segal G."/>
        </authorList>
    </citation>
    <scope>NUCLEOTIDE SEQUENCE [LARGE SCALE GENOMIC DNA]</scope>
    <source>
        <strain evidence="2 3">IMVS3376</strain>
    </source>
</reference>
<dbReference type="RefSeq" id="WP_058511214.1">
    <property type="nucleotide sequence ID" value="NZ_LNYY01000019.1"/>
</dbReference>
<dbReference type="AlphaFoldDB" id="A0A0W0ZJL5"/>
<dbReference type="OrthoDB" id="9889115at2"/>
<accession>A0A0W0ZJL5</accession>
<sequence length="168" mass="19073">MIIKKLLILFSFCILSAPIFAEQDANFQSCMKAITKHDTPENNTPEYKKFNETMCDCMVEQLKSNHNNEDSNKITKTCFFNALLHYATDNLDTNTTDSDMMSACKNMLNVSKDKSSDKEQKMVADFCQCAQPKLLDLFKQSDSMTDQQYKEGIYSIADTCSANIVPPK</sequence>
<dbReference type="STRING" id="947033.Lste_2423"/>
<keyword evidence="3" id="KW-1185">Reference proteome</keyword>
<comment type="caution">
    <text evidence="2">The sequence shown here is derived from an EMBL/GenBank/DDBJ whole genome shotgun (WGS) entry which is preliminary data.</text>
</comment>
<dbReference type="EMBL" id="LNYY01000019">
    <property type="protein sequence ID" value="KTD69265.1"/>
    <property type="molecule type" value="Genomic_DNA"/>
</dbReference>
<evidence type="ECO:0000313" key="3">
    <source>
        <dbReference type="Proteomes" id="UP000054926"/>
    </source>
</evidence>
<dbReference type="Proteomes" id="UP000054926">
    <property type="component" value="Unassembled WGS sequence"/>
</dbReference>
<dbReference type="PATRIC" id="fig|947033.5.peg.2570"/>
<evidence type="ECO:0000313" key="2">
    <source>
        <dbReference type="EMBL" id="KTD69265.1"/>
    </source>
</evidence>
<organism evidence="2 3">
    <name type="scientific">Legionella steelei</name>
    <dbReference type="NCBI Taxonomy" id="947033"/>
    <lineage>
        <taxon>Bacteria</taxon>
        <taxon>Pseudomonadati</taxon>
        <taxon>Pseudomonadota</taxon>
        <taxon>Gammaproteobacteria</taxon>
        <taxon>Legionellales</taxon>
        <taxon>Legionellaceae</taxon>
        <taxon>Legionella</taxon>
    </lineage>
</organism>
<feature type="signal peptide" evidence="1">
    <location>
        <begin position="1"/>
        <end position="21"/>
    </location>
</feature>
<feature type="chain" id="PRO_5006918752" evidence="1">
    <location>
        <begin position="22"/>
        <end position="168"/>
    </location>
</feature>
<evidence type="ECO:0000256" key="1">
    <source>
        <dbReference type="SAM" id="SignalP"/>
    </source>
</evidence>
<keyword evidence="1" id="KW-0732">Signal</keyword>
<name>A0A0W0ZJL5_9GAMM</name>
<gene>
    <name evidence="2" type="ORF">Lste_2423</name>
</gene>
<proteinExistence type="predicted"/>